<accession>A0A2T5J381</accession>
<evidence type="ECO:0000256" key="1">
    <source>
        <dbReference type="SAM" id="Phobius"/>
    </source>
</evidence>
<keyword evidence="1" id="KW-0472">Membrane</keyword>
<evidence type="ECO:0008006" key="4">
    <source>
        <dbReference type="Google" id="ProtNLM"/>
    </source>
</evidence>
<feature type="transmembrane region" description="Helical" evidence="1">
    <location>
        <begin position="100"/>
        <end position="121"/>
    </location>
</feature>
<feature type="transmembrane region" description="Helical" evidence="1">
    <location>
        <begin position="12"/>
        <end position="41"/>
    </location>
</feature>
<name>A0A2T5J381_9GAMM</name>
<organism evidence="2 3">
    <name type="scientific">Agitococcus lubricus</name>
    <dbReference type="NCBI Taxonomy" id="1077255"/>
    <lineage>
        <taxon>Bacteria</taxon>
        <taxon>Pseudomonadati</taxon>
        <taxon>Pseudomonadota</taxon>
        <taxon>Gammaproteobacteria</taxon>
        <taxon>Moraxellales</taxon>
        <taxon>Moraxellaceae</taxon>
        <taxon>Agitococcus</taxon>
    </lineage>
</organism>
<dbReference type="RefSeq" id="WP_107863987.1">
    <property type="nucleotide sequence ID" value="NZ_QAON01000001.1"/>
</dbReference>
<reference evidence="2 3" key="1">
    <citation type="submission" date="2018-04" db="EMBL/GenBank/DDBJ databases">
        <title>Genomic Encyclopedia of Archaeal and Bacterial Type Strains, Phase II (KMG-II): from individual species to whole genera.</title>
        <authorList>
            <person name="Goeker M."/>
        </authorList>
    </citation>
    <scope>NUCLEOTIDE SEQUENCE [LARGE SCALE GENOMIC DNA]</scope>
    <source>
        <strain evidence="2 3">DSM 5822</strain>
    </source>
</reference>
<gene>
    <name evidence="2" type="ORF">C8N29_10122</name>
</gene>
<keyword evidence="3" id="KW-1185">Reference proteome</keyword>
<dbReference type="AlphaFoldDB" id="A0A2T5J381"/>
<dbReference type="EMBL" id="QAON01000001">
    <property type="protein sequence ID" value="PTQ90953.1"/>
    <property type="molecule type" value="Genomic_DNA"/>
</dbReference>
<protein>
    <recommendedName>
        <fullName evidence="4">Membrane protein (TIGR04086 family)</fullName>
    </recommendedName>
</protein>
<feature type="transmembrane region" description="Helical" evidence="1">
    <location>
        <begin position="74"/>
        <end position="94"/>
    </location>
</feature>
<dbReference type="OrthoDB" id="5509823at2"/>
<feature type="transmembrane region" description="Helical" evidence="1">
    <location>
        <begin position="47"/>
        <end position="67"/>
    </location>
</feature>
<evidence type="ECO:0000313" key="3">
    <source>
        <dbReference type="Proteomes" id="UP000244223"/>
    </source>
</evidence>
<keyword evidence="1" id="KW-1133">Transmembrane helix</keyword>
<keyword evidence="1" id="KW-0812">Transmembrane</keyword>
<dbReference type="Proteomes" id="UP000244223">
    <property type="component" value="Unassembled WGS sequence"/>
</dbReference>
<sequence>MFQQNQPFSWGWVFSSMVIFVIAQLILSFFIGQMILGHYIAHGLKQVVQGLLMLSSYFLGGFIIGLISPKIRIIEPALGAFLSIFLVVFVSFVLPNTYIHFQWLKLLIGGVIAFALAMYGATLGEKLTKQI</sequence>
<comment type="caution">
    <text evidence="2">The sequence shown here is derived from an EMBL/GenBank/DDBJ whole genome shotgun (WGS) entry which is preliminary data.</text>
</comment>
<proteinExistence type="predicted"/>
<evidence type="ECO:0000313" key="2">
    <source>
        <dbReference type="EMBL" id="PTQ90953.1"/>
    </source>
</evidence>